<gene>
    <name evidence="2" type="ORF">SAMN05444484_1011274</name>
</gene>
<accession>A0A1M7A4A3</accession>
<sequence length="179" mass="19447">MNPFNLLINYFIANSRASYYNIPGNKEVTNTGILAGMISENPLLSYLIIDNKAKIEGENSHAATTEAVIIPVTHSTPSLPPTGTGTLPNPPKEQPVNVITLEAVRNEITASNKNLEETILKELSGLKAKIESFDKDKIAINESIAKIEKRLDEVAKANQAGNTKPVEPDVKTQSKTNPK</sequence>
<dbReference type="AlphaFoldDB" id="A0A1M7A4A3"/>
<feature type="compositionally biased region" description="Low complexity" evidence="1">
    <location>
        <begin position="75"/>
        <end position="87"/>
    </location>
</feature>
<name>A0A1M7A4A3_9FLAO</name>
<dbReference type="RefSeq" id="WP_068840953.1">
    <property type="nucleotide sequence ID" value="NZ_FRBT01000001.1"/>
</dbReference>
<dbReference type="Proteomes" id="UP000184028">
    <property type="component" value="Unassembled WGS sequence"/>
</dbReference>
<evidence type="ECO:0000256" key="1">
    <source>
        <dbReference type="SAM" id="MobiDB-lite"/>
    </source>
</evidence>
<dbReference type="STRING" id="946677.SAMN05444484_1011274"/>
<reference evidence="3" key="1">
    <citation type="submission" date="2016-11" db="EMBL/GenBank/DDBJ databases">
        <authorList>
            <person name="Varghese N."/>
            <person name="Submissions S."/>
        </authorList>
    </citation>
    <scope>NUCLEOTIDE SEQUENCE [LARGE SCALE GENOMIC DNA]</scope>
    <source>
        <strain evidence="3">DSM 24724</strain>
    </source>
</reference>
<evidence type="ECO:0000313" key="2">
    <source>
        <dbReference type="EMBL" id="SHL37544.1"/>
    </source>
</evidence>
<proteinExistence type="predicted"/>
<dbReference type="OrthoDB" id="1356085at2"/>
<feature type="region of interest" description="Disordered" evidence="1">
    <location>
        <begin position="156"/>
        <end position="179"/>
    </location>
</feature>
<organism evidence="2 3">
    <name type="scientific">Flavobacterium chilense</name>
    <dbReference type="NCBI Taxonomy" id="946677"/>
    <lineage>
        <taxon>Bacteria</taxon>
        <taxon>Pseudomonadati</taxon>
        <taxon>Bacteroidota</taxon>
        <taxon>Flavobacteriia</taxon>
        <taxon>Flavobacteriales</taxon>
        <taxon>Flavobacteriaceae</taxon>
        <taxon>Flavobacterium</taxon>
    </lineage>
</organism>
<dbReference type="EMBL" id="FRBT01000001">
    <property type="protein sequence ID" value="SHL37544.1"/>
    <property type="molecule type" value="Genomic_DNA"/>
</dbReference>
<evidence type="ECO:0000313" key="3">
    <source>
        <dbReference type="Proteomes" id="UP000184028"/>
    </source>
</evidence>
<protein>
    <submittedName>
        <fullName evidence="2">Uncharacterized protein</fullName>
    </submittedName>
</protein>
<feature type="region of interest" description="Disordered" evidence="1">
    <location>
        <begin position="73"/>
        <end position="93"/>
    </location>
</feature>
<keyword evidence="3" id="KW-1185">Reference proteome</keyword>